<dbReference type="CDD" id="cd00054">
    <property type="entry name" value="EGF_CA"/>
    <property type="match status" value="1"/>
</dbReference>
<comment type="subcellular location">
    <subcellularLocation>
        <location evidence="1">Membrane</location>
        <topology evidence="1">Single-pass membrane protein</topology>
    </subcellularLocation>
</comment>
<dbReference type="Proteomes" id="UP000607653">
    <property type="component" value="Unassembled WGS sequence"/>
</dbReference>
<gene>
    <name evidence="9" type="ORF">HUJ06_000876</name>
</gene>
<dbReference type="FunFam" id="2.10.25.10:FF:000038">
    <property type="entry name" value="Fibrillin 2"/>
    <property type="match status" value="1"/>
</dbReference>
<dbReference type="InterPro" id="IPR001881">
    <property type="entry name" value="EGF-like_Ca-bd_dom"/>
</dbReference>
<evidence type="ECO:0000256" key="4">
    <source>
        <dbReference type="ARBA" id="ARBA00022737"/>
    </source>
</evidence>
<dbReference type="Gene3D" id="2.10.25.10">
    <property type="entry name" value="Laminin"/>
    <property type="match status" value="2"/>
</dbReference>
<dbReference type="FunFam" id="2.10.25.10:FF:000628">
    <property type="entry name" value="Wall-associated receptor kinase 2"/>
    <property type="match status" value="1"/>
</dbReference>
<dbReference type="SUPFAM" id="SSF57196">
    <property type="entry name" value="EGF/Laminin"/>
    <property type="match status" value="1"/>
</dbReference>
<keyword evidence="10" id="KW-1185">Reference proteome</keyword>
<feature type="chain" id="PRO_5032347716" description="EGF-like domain-containing protein" evidence="7">
    <location>
        <begin position="21"/>
        <end position="393"/>
    </location>
</feature>
<reference evidence="9 10" key="1">
    <citation type="journal article" date="2020" name="Mol. Biol. Evol.">
        <title>Distinct Expression and Methylation Patterns for Genes with Different Fates following a Single Whole-Genome Duplication in Flowering Plants.</title>
        <authorList>
            <person name="Shi T."/>
            <person name="Rahmani R.S."/>
            <person name="Gugger P.F."/>
            <person name="Wang M."/>
            <person name="Li H."/>
            <person name="Zhang Y."/>
            <person name="Li Z."/>
            <person name="Wang Q."/>
            <person name="Van de Peer Y."/>
            <person name="Marchal K."/>
            <person name="Chen J."/>
        </authorList>
    </citation>
    <scope>NUCLEOTIDE SEQUENCE [LARGE SCALE GENOMIC DNA]</scope>
    <source>
        <tissue evidence="9">Leaf</tissue>
    </source>
</reference>
<feature type="domain" description="EGF-like" evidence="8">
    <location>
        <begin position="294"/>
        <end position="328"/>
    </location>
</feature>
<organism evidence="9 10">
    <name type="scientific">Nelumbo nucifera</name>
    <name type="common">Sacred lotus</name>
    <dbReference type="NCBI Taxonomy" id="4432"/>
    <lineage>
        <taxon>Eukaryota</taxon>
        <taxon>Viridiplantae</taxon>
        <taxon>Streptophyta</taxon>
        <taxon>Embryophyta</taxon>
        <taxon>Tracheophyta</taxon>
        <taxon>Spermatophyta</taxon>
        <taxon>Magnoliopsida</taxon>
        <taxon>Proteales</taxon>
        <taxon>Nelumbonaceae</taxon>
        <taxon>Nelumbo</taxon>
    </lineage>
</organism>
<sequence length="393" mass="43462">MSLLVALLQSFLLMIWPTMAAPSKVSSMAKPGCNETCGNITVLHPFGLDQPNCYRDEHYSLTCNYTFNPPKLFLGSLEVLEISSLGHLRINNYMSFDCYKSSGKNSKSFSYWVDLMNWPYTFSATHNRFTAIGCDTQAYIIGSSGRNFTSGCSMLCSDLGSVVNGSCSGIGCCQTSIPRGFKRFDLQLYSYYNHIYVRSFSNCSYAFLVDSNWYNFSVSDLPGYDFYDKYKGRIPMVLDWAIENHWCPNASTTDSKYACGNNSECFDSPNGLGYLCNCSKGYQGNPYLEDGCQDINECEDPNNNPCEGICTNTPGGYTCSCPHGKKGDGRKDGTGCSVTQFPVLQVTLEYRPDQTELMHRWSVVGGGSNFGPLAGIEVGLRLDQIGLAQGYTV</sequence>
<evidence type="ECO:0000256" key="6">
    <source>
        <dbReference type="PROSITE-ProRule" id="PRU00076"/>
    </source>
</evidence>
<dbReference type="InterPro" id="IPR025287">
    <property type="entry name" value="WAK_GUB"/>
</dbReference>
<dbReference type="InterPro" id="IPR000152">
    <property type="entry name" value="EGF-type_Asp/Asn_hydroxyl_site"/>
</dbReference>
<feature type="disulfide bond" evidence="6">
    <location>
        <begin position="259"/>
        <end position="276"/>
    </location>
</feature>
<evidence type="ECO:0000313" key="10">
    <source>
        <dbReference type="Proteomes" id="UP000607653"/>
    </source>
</evidence>
<protein>
    <recommendedName>
        <fullName evidence="8">EGF-like domain-containing protein</fullName>
    </recommendedName>
</protein>
<name>A0A822ZHY7_NELNU</name>
<comment type="caution">
    <text evidence="9">The sequence shown here is derived from an EMBL/GenBank/DDBJ whole genome shotgun (WGS) entry which is preliminary data.</text>
</comment>
<evidence type="ECO:0000256" key="1">
    <source>
        <dbReference type="ARBA" id="ARBA00004167"/>
    </source>
</evidence>
<evidence type="ECO:0000256" key="7">
    <source>
        <dbReference type="SAM" id="SignalP"/>
    </source>
</evidence>
<keyword evidence="4" id="KW-0677">Repeat</keyword>
<dbReference type="GO" id="GO:0005509">
    <property type="term" value="F:calcium ion binding"/>
    <property type="evidence" value="ECO:0007669"/>
    <property type="project" value="InterPro"/>
</dbReference>
<evidence type="ECO:0000256" key="3">
    <source>
        <dbReference type="ARBA" id="ARBA00022729"/>
    </source>
</evidence>
<accession>A0A822ZHY7</accession>
<dbReference type="PROSITE" id="PS01187">
    <property type="entry name" value="EGF_CA"/>
    <property type="match status" value="1"/>
</dbReference>
<evidence type="ECO:0000259" key="8">
    <source>
        <dbReference type="PROSITE" id="PS50026"/>
    </source>
</evidence>
<evidence type="ECO:0000256" key="2">
    <source>
        <dbReference type="ARBA" id="ARBA00022536"/>
    </source>
</evidence>
<dbReference type="Pfam" id="PF13947">
    <property type="entry name" value="GUB_WAK_bind"/>
    <property type="match status" value="1"/>
</dbReference>
<keyword evidence="2 6" id="KW-0245">EGF-like domain</keyword>
<dbReference type="EMBL" id="DUZY01000006">
    <property type="protein sequence ID" value="DAD42646.1"/>
    <property type="molecule type" value="Genomic_DNA"/>
</dbReference>
<dbReference type="PROSITE" id="PS50026">
    <property type="entry name" value="EGF_3"/>
    <property type="match status" value="2"/>
</dbReference>
<comment type="caution">
    <text evidence="6">Lacks conserved residue(s) required for the propagation of feature annotation.</text>
</comment>
<dbReference type="AlphaFoldDB" id="A0A822ZHY7"/>
<keyword evidence="3 7" id="KW-0732">Signal</keyword>
<dbReference type="SMART" id="SM00179">
    <property type="entry name" value="EGF_CA"/>
    <property type="match status" value="1"/>
</dbReference>
<feature type="signal peptide" evidence="7">
    <location>
        <begin position="1"/>
        <end position="20"/>
    </location>
</feature>
<dbReference type="PANTHER" id="PTHR33491">
    <property type="entry name" value="OSJNBA0016N04.9 PROTEIN"/>
    <property type="match status" value="1"/>
</dbReference>
<feature type="domain" description="EGF-like" evidence="8">
    <location>
        <begin position="249"/>
        <end position="293"/>
    </location>
</feature>
<dbReference type="InterPro" id="IPR018097">
    <property type="entry name" value="EGF_Ca-bd_CS"/>
</dbReference>
<keyword evidence="5 6" id="KW-1015">Disulfide bond</keyword>
<dbReference type="GO" id="GO:0030247">
    <property type="term" value="F:polysaccharide binding"/>
    <property type="evidence" value="ECO:0007669"/>
    <property type="project" value="InterPro"/>
</dbReference>
<dbReference type="GO" id="GO:0016020">
    <property type="term" value="C:membrane"/>
    <property type="evidence" value="ECO:0007669"/>
    <property type="project" value="UniProtKB-SubCell"/>
</dbReference>
<dbReference type="InterPro" id="IPR000742">
    <property type="entry name" value="EGF"/>
</dbReference>
<dbReference type="PROSITE" id="PS00010">
    <property type="entry name" value="ASX_HYDROXYL"/>
    <property type="match status" value="1"/>
</dbReference>
<proteinExistence type="predicted"/>
<evidence type="ECO:0000313" key="9">
    <source>
        <dbReference type="EMBL" id="DAD42646.1"/>
    </source>
</evidence>
<evidence type="ECO:0000256" key="5">
    <source>
        <dbReference type="ARBA" id="ARBA00023157"/>
    </source>
</evidence>
<dbReference type="SMART" id="SM00181">
    <property type="entry name" value="EGF"/>
    <property type="match status" value="2"/>
</dbReference>